<keyword evidence="4" id="KW-1185">Reference proteome</keyword>
<gene>
    <name evidence="3" type="ORF">A6D6_04244</name>
</gene>
<evidence type="ECO:0000313" key="3">
    <source>
        <dbReference type="EMBL" id="KAF0801785.1"/>
    </source>
</evidence>
<organism evidence="3 4">
    <name type="scientific">Alcanivorax xiamenensis</name>
    <dbReference type="NCBI Taxonomy" id="1177156"/>
    <lineage>
        <taxon>Bacteria</taxon>
        <taxon>Pseudomonadati</taxon>
        <taxon>Pseudomonadota</taxon>
        <taxon>Gammaproteobacteria</taxon>
        <taxon>Oceanospirillales</taxon>
        <taxon>Alcanivoracaceae</taxon>
        <taxon>Alcanivorax</taxon>
    </lineage>
</organism>
<evidence type="ECO:0000313" key="4">
    <source>
        <dbReference type="Proteomes" id="UP000771797"/>
    </source>
</evidence>
<accession>A0ABQ6Y2F3</accession>
<comment type="caution">
    <text evidence="3">The sequence shown here is derived from an EMBL/GenBank/DDBJ whole genome shotgun (WGS) entry which is preliminary data.</text>
</comment>
<feature type="domain" description="SbsA Ig-like" evidence="2">
    <location>
        <begin position="469"/>
        <end position="560"/>
    </location>
</feature>
<dbReference type="Gene3D" id="2.60.40.1220">
    <property type="match status" value="1"/>
</dbReference>
<proteinExistence type="predicted"/>
<sequence>GSSMPGNDANDSKRQSLLYAYPDDGQAEVPTKAPVVLRFTSDVSLGDVEQSVTLCCDAEGGNLDYTAETVGPDPRGVILTPAQSLSPLTDYTIAIKNLRLRNGTSADRTLRFTTRPLAEGPRSLVVKDDGFAIDRQMPNGDTNEPIMDFSSFRFQFTQPVDRASARYGDTVVLTDSSGATVEATLLINGHYMTVDPKPEYLTPGQSYTLSLTNGLTSTFDEAFAGTEISFTPADSSPRGEPAMLVQRITQSGLSRLTGKNINQVPVNGTLLGEDVNVTQASADAVVAELADVTEYPDVTPIRLPRGTKLTGSAIEMVMIGGEVPAGFGSGPVDMRLTSDASGYLVPNPYNVHNRADALRIVHLLMDVGIATEDPRANGGFTQDIMHIELVGVAEVDTEAGVLNLDAVGMVEPNILGQEYGYGLLSFQLQSYKDQMNAPTAPEDTTGPTLQSWTLGTDTLTGEDKSLLAKPGDPIILNFDEPIDPQSVEGNVTLYKTVNGGAEEAMPAQVYVDGAAIVVKPEEDLVYSPEEASAEYRLFLDSRLSDITGNQLMSSFDQSFSLARKISLEGLDPAVPALLRPDLAEYRKIENAPVILAAYPGFPCALEQEFLNDQGGGIDPNRDLQNDRSGLCVGGLSEFNATDATEDDKHPVDDIIPVMQLPANRPIIISFSKEIASDSVNEKTFQVDKVDANGTSLSRISGTLSTSGKTIIFTPSEPWEKSLYKYTLLSSGYQVSEKVDGFVRQIIADPNYTCGEDSVCDQSGLPIQTAAIGLTTISKVREPSGYTYNYALIPTGPELQAGGPDFVQFFRGTKNTDTVLQHLATEPFSDINHNFMSDRTNMGTAPFPPLVSSGEYLLENEEYGPKTPLLPSAPGYYPDYDPGALKPPPNSAKILSRYRNIEQDALLDQTTSEPTGIFGINLGCGFAYPATSDDGDPMACPEHKFSYLISSMFAEVTDELTPEGIRVKIWPSMVYGTGLDMYAWQKLTASSQPAPFPGATGKQILRMRYPASENAAPITGFISTKAGIPTLEVEVRLYAEAPFAAEYGISSLQNSIRIRSYPITMKMAGMVSFLDDGRMVVEQFNTNRVDILGKISGITRGIYGGYLDLFIPEYGSFLRFTSTPIKGK</sequence>
<evidence type="ECO:0000259" key="2">
    <source>
        <dbReference type="Pfam" id="PF13205"/>
    </source>
</evidence>
<keyword evidence="1" id="KW-0732">Signal</keyword>
<evidence type="ECO:0000256" key="1">
    <source>
        <dbReference type="ARBA" id="ARBA00022729"/>
    </source>
</evidence>
<feature type="domain" description="SbsA Ig-like" evidence="2">
    <location>
        <begin position="150"/>
        <end position="231"/>
    </location>
</feature>
<feature type="non-terminal residue" evidence="3">
    <location>
        <position position="1"/>
    </location>
</feature>
<dbReference type="Proteomes" id="UP000771797">
    <property type="component" value="Unassembled WGS sequence"/>
</dbReference>
<feature type="domain" description="SbsA Ig-like" evidence="2">
    <location>
        <begin position="17"/>
        <end position="114"/>
    </location>
</feature>
<dbReference type="InterPro" id="IPR032812">
    <property type="entry name" value="SbsA_Ig"/>
</dbReference>
<reference evidence="3 4" key="1">
    <citation type="submission" date="2012-09" db="EMBL/GenBank/DDBJ databases">
        <title>Genome Sequence of alkane-degrading Bacterium Alcanivorax sp. 6-D-6.</title>
        <authorList>
            <person name="Lai Q."/>
            <person name="Shao Z."/>
        </authorList>
    </citation>
    <scope>NUCLEOTIDE SEQUENCE [LARGE SCALE GENOMIC DNA]</scope>
    <source>
        <strain evidence="3 4">6-D-6</strain>
    </source>
</reference>
<dbReference type="EMBL" id="AQPF01000094">
    <property type="protein sequence ID" value="KAF0801785.1"/>
    <property type="molecule type" value="Genomic_DNA"/>
</dbReference>
<dbReference type="Pfam" id="PF13205">
    <property type="entry name" value="Big_5"/>
    <property type="match status" value="3"/>
</dbReference>
<protein>
    <recommendedName>
        <fullName evidence="2">SbsA Ig-like domain-containing protein</fullName>
    </recommendedName>
</protein>
<dbReference type="InterPro" id="IPR014755">
    <property type="entry name" value="Cu-Rt/internalin_Ig-like"/>
</dbReference>
<name>A0ABQ6Y2F3_9GAMM</name>